<gene>
    <name evidence="5" type="primary">sepF</name>
    <name evidence="7" type="ORF">H8S00_08570</name>
</gene>
<comment type="similarity">
    <text evidence="5">Belongs to the SepF family.</text>
</comment>
<keyword evidence="5" id="KW-0963">Cytoplasm</keyword>
<keyword evidence="2 5" id="KW-0717">Septation</keyword>
<evidence type="ECO:0000256" key="6">
    <source>
        <dbReference type="SAM" id="MobiDB-lite"/>
    </source>
</evidence>
<feature type="compositionally biased region" description="Low complexity" evidence="6">
    <location>
        <begin position="55"/>
        <end position="83"/>
    </location>
</feature>
<evidence type="ECO:0000256" key="1">
    <source>
        <dbReference type="ARBA" id="ARBA00022618"/>
    </source>
</evidence>
<dbReference type="PANTHER" id="PTHR35798:SF1">
    <property type="entry name" value="CELL DIVISION PROTEIN SEPF"/>
    <property type="match status" value="1"/>
</dbReference>
<dbReference type="PANTHER" id="PTHR35798">
    <property type="entry name" value="CELL DIVISION PROTEIN SEPF"/>
    <property type="match status" value="1"/>
</dbReference>
<dbReference type="InterPro" id="IPR038594">
    <property type="entry name" value="SepF-like_sf"/>
</dbReference>
<comment type="subunit">
    <text evidence="5">Homodimer. Interacts with FtsZ.</text>
</comment>
<reference evidence="7 8" key="1">
    <citation type="submission" date="2020-08" db="EMBL/GenBank/DDBJ databases">
        <title>Genome public.</title>
        <authorList>
            <person name="Liu C."/>
            <person name="Sun Q."/>
        </authorList>
    </citation>
    <scope>NUCLEOTIDE SEQUENCE [LARGE SCALE GENOMIC DNA]</scope>
    <source>
        <strain evidence="7 8">BX4</strain>
    </source>
</reference>
<evidence type="ECO:0000256" key="5">
    <source>
        <dbReference type="HAMAP-Rule" id="MF_01197"/>
    </source>
</evidence>
<protein>
    <recommendedName>
        <fullName evidence="5">Cell division protein SepF</fullName>
    </recommendedName>
</protein>
<dbReference type="Gene3D" id="3.30.110.150">
    <property type="entry name" value="SepF-like protein"/>
    <property type="match status" value="1"/>
</dbReference>
<organism evidence="7 8">
    <name type="scientific">Eubacterium segne</name>
    <dbReference type="NCBI Taxonomy" id="2763045"/>
    <lineage>
        <taxon>Bacteria</taxon>
        <taxon>Bacillati</taxon>
        <taxon>Bacillota</taxon>
        <taxon>Clostridia</taxon>
        <taxon>Eubacteriales</taxon>
        <taxon>Eubacteriaceae</taxon>
        <taxon>Eubacterium</taxon>
    </lineage>
</organism>
<feature type="compositionally biased region" description="Acidic residues" evidence="6">
    <location>
        <begin position="19"/>
        <end position="37"/>
    </location>
</feature>
<dbReference type="InterPro" id="IPR007561">
    <property type="entry name" value="Cell_div_SepF/SepF-rel"/>
</dbReference>
<dbReference type="HAMAP" id="MF_01197">
    <property type="entry name" value="SepF"/>
    <property type="match status" value="1"/>
</dbReference>
<dbReference type="InterPro" id="IPR023052">
    <property type="entry name" value="Cell_div_SepF"/>
</dbReference>
<dbReference type="Proteomes" id="UP000597877">
    <property type="component" value="Unassembled WGS sequence"/>
</dbReference>
<sequence>MSKFGDKFKNIFTVDYEDDYDDDFYDDYEEDNAEEAEPVVKKKRERVVRDDDFESAPSPTPSRTRTTRSTSSARNSGRSTRSSKVVPMRSNSDMEVCVIKPTAYEETKDIIDTLLDGKSVVLNLEGMRLELAQRIVDSVSGGCYAIRGNLQKISGYIYLVTPSSVDITGDFADSISDRTSDYNSASYESRRSYYGE</sequence>
<dbReference type="Pfam" id="PF04472">
    <property type="entry name" value="SepF"/>
    <property type="match status" value="1"/>
</dbReference>
<comment type="function">
    <text evidence="4 5">Cell division protein that is part of the divisome complex and is recruited early to the Z-ring. Probably stimulates Z-ring formation, perhaps through the cross-linking of FtsZ protofilaments. Its function overlaps with FtsA.</text>
</comment>
<comment type="caution">
    <text evidence="7">The sequence shown here is derived from an EMBL/GenBank/DDBJ whole genome shotgun (WGS) entry which is preliminary data.</text>
</comment>
<evidence type="ECO:0000256" key="4">
    <source>
        <dbReference type="ARBA" id="ARBA00044936"/>
    </source>
</evidence>
<dbReference type="EMBL" id="JACOOZ010000005">
    <property type="protein sequence ID" value="MBC5668033.1"/>
    <property type="molecule type" value="Genomic_DNA"/>
</dbReference>
<evidence type="ECO:0000256" key="3">
    <source>
        <dbReference type="ARBA" id="ARBA00023306"/>
    </source>
</evidence>
<proteinExistence type="inferred from homology"/>
<comment type="subcellular location">
    <subcellularLocation>
        <location evidence="5">Cytoplasm</location>
    </subcellularLocation>
    <text evidence="5">Localizes to the division site, in a FtsZ-dependent manner.</text>
</comment>
<evidence type="ECO:0000256" key="2">
    <source>
        <dbReference type="ARBA" id="ARBA00023210"/>
    </source>
</evidence>
<accession>A0ABR7F337</accession>
<keyword evidence="1 5" id="KW-0132">Cell division</keyword>
<keyword evidence="3 5" id="KW-0131">Cell cycle</keyword>
<feature type="region of interest" description="Disordered" evidence="6">
    <location>
        <begin position="19"/>
        <end position="87"/>
    </location>
</feature>
<name>A0ABR7F337_9FIRM</name>
<evidence type="ECO:0000313" key="8">
    <source>
        <dbReference type="Proteomes" id="UP000597877"/>
    </source>
</evidence>
<keyword evidence="8" id="KW-1185">Reference proteome</keyword>
<evidence type="ECO:0000313" key="7">
    <source>
        <dbReference type="EMBL" id="MBC5668033.1"/>
    </source>
</evidence>
<dbReference type="GO" id="GO:0051301">
    <property type="term" value="P:cell division"/>
    <property type="evidence" value="ECO:0007669"/>
    <property type="project" value="UniProtKB-KW"/>
</dbReference>